<accession>A0A846ZNC6</accession>
<dbReference type="Proteomes" id="UP000541636">
    <property type="component" value="Unassembled WGS sequence"/>
</dbReference>
<name>A0A846ZNC6_9GAMM</name>
<feature type="signal peptide" evidence="1">
    <location>
        <begin position="1"/>
        <end position="25"/>
    </location>
</feature>
<dbReference type="EMBL" id="JAAZQD010000005">
    <property type="protein sequence ID" value="NKZ39785.1"/>
    <property type="molecule type" value="Genomic_DNA"/>
</dbReference>
<dbReference type="InterPro" id="IPR009003">
    <property type="entry name" value="Peptidase_S1_PA"/>
</dbReference>
<keyword evidence="1" id="KW-0732">Signal</keyword>
<dbReference type="SUPFAM" id="SSF50494">
    <property type="entry name" value="Trypsin-like serine proteases"/>
    <property type="match status" value="1"/>
</dbReference>
<dbReference type="RefSeq" id="WP_168609808.1">
    <property type="nucleotide sequence ID" value="NZ_JAAZQD010000005.1"/>
</dbReference>
<reference evidence="2 3" key="1">
    <citation type="journal article" date="2017" name="Int. J. Syst. Evol. Microbiol.">
        <title>Oleiagrimonas citrea sp. nov., a marine bacterium isolated from tidal flat sediment and emended description of the genus Oleiagrimonas Fang et al. 2015 and Oleiagrimonas soli.</title>
        <authorList>
            <person name="Yang S.H."/>
            <person name="Seo H.S."/>
            <person name="Seong C.N."/>
            <person name="Kwon K.K."/>
        </authorList>
    </citation>
    <scope>NUCLEOTIDE SEQUENCE [LARGE SCALE GENOMIC DNA]</scope>
    <source>
        <strain evidence="2 3">MEBiC09124</strain>
    </source>
</reference>
<feature type="chain" id="PRO_5032604104" evidence="1">
    <location>
        <begin position="26"/>
        <end position="658"/>
    </location>
</feature>
<evidence type="ECO:0000256" key="1">
    <source>
        <dbReference type="SAM" id="SignalP"/>
    </source>
</evidence>
<evidence type="ECO:0000313" key="3">
    <source>
        <dbReference type="Proteomes" id="UP000541636"/>
    </source>
</evidence>
<evidence type="ECO:0000313" key="2">
    <source>
        <dbReference type="EMBL" id="NKZ39785.1"/>
    </source>
</evidence>
<proteinExistence type="predicted"/>
<comment type="caution">
    <text evidence="2">The sequence shown here is derived from an EMBL/GenBank/DDBJ whole genome shotgun (WGS) entry which is preliminary data.</text>
</comment>
<organism evidence="2 3">
    <name type="scientific">Oleiagrimonas citrea</name>
    <dbReference type="NCBI Taxonomy" id="1665687"/>
    <lineage>
        <taxon>Bacteria</taxon>
        <taxon>Pseudomonadati</taxon>
        <taxon>Pseudomonadota</taxon>
        <taxon>Gammaproteobacteria</taxon>
        <taxon>Lysobacterales</taxon>
        <taxon>Rhodanobacteraceae</taxon>
        <taxon>Oleiagrimonas</taxon>
    </lineage>
</organism>
<keyword evidence="3" id="KW-1185">Reference proteome</keyword>
<dbReference type="Gene3D" id="2.40.10.120">
    <property type="match status" value="1"/>
</dbReference>
<sequence>MRRMRGAALALLMLCGLGMQATAHAASMEPTLLPNVQASTFEVVAHKPTHDPLTYARKLPMELLPFQQRTDKYYSIGTAFAIGHNRYVTAGHVLMVGLDSLWGPLALRDASGKVYPIDKILKFSLRKDFVMFSLKNPPSEASLPVNIHPQLNKVVYAVGNALGTGIVIRDGLYTSDTPEQQAGSWKWMRFSAAASPGNSGGPLLDTHGKVVGVVLMKSANENLNYALPIGEVLNAPDDKAVIDERVSYQFDVFDTTLHNIFKGTFALPLSQSGFFKAYDKLQRAYSKNQLAKLLAHDPAKMFPNGEGSNELLHEVPSMSNFPSVVARDNNGQWDLSAKRQRKVTLSDNGYIEVGSFRNNLLMHLRKPDSLSATKLYHDPKTLMDLILRTGYMKRRVGNDRVKITSMGEPVRDFVHEDKWHRRWQIRIWPMPYANTNVVLMTLPVPDGYVGMMQFAKASQTYDYLINAEALSDFMYVTYDGMLKQWKTFLTQRDLLPDAFKHIHIDFDYGKRFDYRSKQLQLSWTPKLQKIDPESMLTLGFSFFKDHGKVVWDVADVWAAPNPYDRDAINVARVAQPTADMEDSFKSTWHKVEHRRHPYDGVARNDDDIMKITSVAGPVAEADPQVLYPVYYHSEGAQPQPKMAAKLKLLMSGLKIRDR</sequence>
<dbReference type="AlphaFoldDB" id="A0A846ZNC6"/>
<gene>
    <name evidence="2" type="ORF">HF690_12585</name>
</gene>
<dbReference type="PANTHER" id="PTHR43019:SF23">
    <property type="entry name" value="PROTEASE DO-LIKE 5, CHLOROPLASTIC"/>
    <property type="match status" value="1"/>
</dbReference>
<protein>
    <submittedName>
        <fullName evidence="2">Trypsin-like peptidase domain-containing protein</fullName>
    </submittedName>
</protein>
<dbReference type="Pfam" id="PF13365">
    <property type="entry name" value="Trypsin_2"/>
    <property type="match status" value="1"/>
</dbReference>
<dbReference type="PANTHER" id="PTHR43019">
    <property type="entry name" value="SERINE ENDOPROTEASE DEGS"/>
    <property type="match status" value="1"/>
</dbReference>